<keyword evidence="4 5" id="KW-0472">Membrane</keyword>
<comment type="domain">
    <text evidence="5">The DHHC domain is required for palmitoyltransferase activity.</text>
</comment>
<dbReference type="Gene3D" id="3.10.310.50">
    <property type="match status" value="1"/>
</dbReference>
<accession>U6GEW3</accession>
<dbReference type="AlphaFoldDB" id="U6GEW3"/>
<dbReference type="InterPro" id="IPR033438">
    <property type="entry name" value="MOLO1"/>
</dbReference>
<evidence type="ECO:0000256" key="4">
    <source>
        <dbReference type="ARBA" id="ARBA00023136"/>
    </source>
</evidence>
<keyword evidence="3 5" id="KW-1133">Transmembrane helix</keyword>
<keyword evidence="8" id="KW-1185">Reference proteome</keyword>
<dbReference type="EC" id="2.3.1.225" evidence="5"/>
<comment type="catalytic activity">
    <reaction evidence="5">
        <text>L-cysteinyl-[protein] + hexadecanoyl-CoA = S-hexadecanoyl-L-cysteinyl-[protein] + CoA</text>
        <dbReference type="Rhea" id="RHEA:36683"/>
        <dbReference type="Rhea" id="RHEA-COMP:10131"/>
        <dbReference type="Rhea" id="RHEA-COMP:11032"/>
        <dbReference type="ChEBI" id="CHEBI:29950"/>
        <dbReference type="ChEBI" id="CHEBI:57287"/>
        <dbReference type="ChEBI" id="CHEBI:57379"/>
        <dbReference type="ChEBI" id="CHEBI:74151"/>
        <dbReference type="EC" id="2.3.1.225"/>
    </reaction>
</comment>
<comment type="similarity">
    <text evidence="5">Belongs to the DHHC palmitoyltransferase family.</text>
</comment>
<sequence>MDHHCPWVNNCIGCMNQKYFFLFLTYMALSCLSNIGIIFSGLGRFLMASPERRTLFVEQWTSTYPGWLAAVLLGACLLIDVVFLLITLDFLAEQWEALETNATLVETYRNTHGQKVHKRLISCVGRHTIIPTFERPNDVSNPFFCTTPTFVHKSFILTMIRAAVVLAGLAVPASARGWLSSENQALKLPAWPTSVEKVLLSEEPTPDDFTEEFERGSPAANMLPGFTTLENYPNPMINTMACRRWGMEVSYVCDPDHVFSSNTLDRIEERLSNIRHNSSHRCVDEYVSYPFGVAIVQELPYGVDANTFATELIDRWGLGHSKCHDGLLLLYVASDGDVSLKW</sequence>
<dbReference type="GO" id="GO:0019706">
    <property type="term" value="F:protein-cysteine S-palmitoyltransferase activity"/>
    <property type="evidence" value="ECO:0007669"/>
    <property type="project" value="UniProtKB-EC"/>
</dbReference>
<keyword evidence="5" id="KW-0012">Acyltransferase</keyword>
<dbReference type="EMBL" id="HG670917">
    <property type="protein sequence ID" value="CDI78801.1"/>
    <property type="molecule type" value="Genomic_DNA"/>
</dbReference>
<dbReference type="GeneID" id="25271790"/>
<dbReference type="OrthoDB" id="331948at2759"/>
<dbReference type="InterPro" id="IPR001594">
    <property type="entry name" value="Palmitoyltrfase_DHHC"/>
</dbReference>
<evidence type="ECO:0000259" key="6">
    <source>
        <dbReference type="Pfam" id="PF01529"/>
    </source>
</evidence>
<evidence type="ECO:0000313" key="7">
    <source>
        <dbReference type="EMBL" id="CDI78801.1"/>
    </source>
</evidence>
<dbReference type="Pfam" id="PF17175">
    <property type="entry name" value="MOLO1"/>
    <property type="match status" value="1"/>
</dbReference>
<feature type="transmembrane region" description="Helical" evidence="5">
    <location>
        <begin position="67"/>
        <end position="88"/>
    </location>
</feature>
<dbReference type="PROSITE" id="PS50216">
    <property type="entry name" value="DHHC"/>
    <property type="match status" value="1"/>
</dbReference>
<evidence type="ECO:0000256" key="2">
    <source>
        <dbReference type="ARBA" id="ARBA00022692"/>
    </source>
</evidence>
<evidence type="ECO:0000256" key="5">
    <source>
        <dbReference type="RuleBase" id="RU079119"/>
    </source>
</evidence>
<reference evidence="7" key="1">
    <citation type="submission" date="2013-10" db="EMBL/GenBank/DDBJ databases">
        <title>Genomic analysis of the causative agents of coccidiosis in chickens.</title>
        <authorList>
            <person name="Reid A.J."/>
            <person name="Blake D."/>
            <person name="Billington K."/>
            <person name="Browne H."/>
            <person name="Dunn M."/>
            <person name="Hung S."/>
            <person name="Kawahara F."/>
            <person name="Miranda-Saavedra D."/>
            <person name="Mourier T."/>
            <person name="Nagra H."/>
            <person name="Otto T.D."/>
            <person name="Rawlings N."/>
            <person name="Sanchez A."/>
            <person name="Sanders M."/>
            <person name="Subramaniam C."/>
            <person name="Tay Y."/>
            <person name="Dear P."/>
            <person name="Doerig C."/>
            <person name="Gruber A."/>
            <person name="Parkinson J."/>
            <person name="Shirley M."/>
            <person name="Wan K.L."/>
            <person name="Berriman M."/>
            <person name="Tomley F."/>
            <person name="Pain A."/>
        </authorList>
    </citation>
    <scope>NUCLEOTIDE SEQUENCE</scope>
    <source>
        <strain evidence="7">Houghton</strain>
    </source>
</reference>
<dbReference type="GO" id="GO:0005892">
    <property type="term" value="C:acetylcholine-gated channel complex"/>
    <property type="evidence" value="ECO:0007669"/>
    <property type="project" value="InterPro"/>
</dbReference>
<name>U6GEW3_EIMAC</name>
<dbReference type="Pfam" id="PF01529">
    <property type="entry name" value="DHHC"/>
    <property type="match status" value="1"/>
</dbReference>
<feature type="transmembrane region" description="Helical" evidence="5">
    <location>
        <begin position="20"/>
        <end position="46"/>
    </location>
</feature>
<organism evidence="7 8">
    <name type="scientific">Eimeria acervulina</name>
    <name type="common">Coccidian parasite</name>
    <dbReference type="NCBI Taxonomy" id="5801"/>
    <lineage>
        <taxon>Eukaryota</taxon>
        <taxon>Sar</taxon>
        <taxon>Alveolata</taxon>
        <taxon>Apicomplexa</taxon>
        <taxon>Conoidasida</taxon>
        <taxon>Coccidia</taxon>
        <taxon>Eucoccidiorida</taxon>
        <taxon>Eimeriorina</taxon>
        <taxon>Eimeriidae</taxon>
        <taxon>Eimeria</taxon>
    </lineage>
</organism>
<protein>
    <recommendedName>
        <fullName evidence="5">Palmitoyltransferase</fullName>
        <ecNumber evidence="5">2.3.1.225</ecNumber>
    </recommendedName>
</protein>
<dbReference type="PANTHER" id="PTHR33748">
    <property type="entry name" value="PROTEIN CBG04600"/>
    <property type="match status" value="1"/>
</dbReference>
<evidence type="ECO:0000313" key="8">
    <source>
        <dbReference type="Proteomes" id="UP000018050"/>
    </source>
</evidence>
<dbReference type="RefSeq" id="XP_013251017.1">
    <property type="nucleotide sequence ID" value="XM_013395563.1"/>
</dbReference>
<keyword evidence="5" id="KW-0808">Transferase</keyword>
<gene>
    <name evidence="7" type="ORF">EAH_00037200</name>
</gene>
<reference evidence="7" key="2">
    <citation type="submission" date="2013-10" db="EMBL/GenBank/DDBJ databases">
        <authorList>
            <person name="Aslett M."/>
        </authorList>
    </citation>
    <scope>NUCLEOTIDE SEQUENCE</scope>
    <source>
        <strain evidence="7">Houghton</strain>
    </source>
</reference>
<dbReference type="Proteomes" id="UP000018050">
    <property type="component" value="Unassembled WGS sequence"/>
</dbReference>
<evidence type="ECO:0000256" key="3">
    <source>
        <dbReference type="ARBA" id="ARBA00022989"/>
    </source>
</evidence>
<evidence type="ECO:0000256" key="1">
    <source>
        <dbReference type="ARBA" id="ARBA00004141"/>
    </source>
</evidence>
<dbReference type="PANTHER" id="PTHR33748:SF5">
    <property type="entry name" value="GROUND-LIKE DOMAIN-CONTAINING PROTEIN"/>
    <property type="match status" value="1"/>
</dbReference>
<comment type="subcellular location">
    <subcellularLocation>
        <location evidence="1">Membrane</location>
        <topology evidence="1">Multi-pass membrane protein</topology>
    </subcellularLocation>
</comment>
<proteinExistence type="inferred from homology"/>
<keyword evidence="2 5" id="KW-0812">Transmembrane</keyword>
<dbReference type="VEuPathDB" id="ToxoDB:EAH_00037200"/>
<feature type="domain" description="Palmitoyltransferase DHHC" evidence="6">
    <location>
        <begin position="1"/>
        <end position="109"/>
    </location>
</feature>